<dbReference type="EMBL" id="LK023321">
    <property type="protein sequence ID" value="CDS06670.1"/>
    <property type="molecule type" value="Genomic_DNA"/>
</dbReference>
<name>A0A077WH14_9FUNG</name>
<dbReference type="PANTHER" id="PTHR10900:SF77">
    <property type="entry name" value="FI19380P1"/>
    <property type="match status" value="1"/>
</dbReference>
<feature type="domain" description="FAS1" evidence="3">
    <location>
        <begin position="144"/>
        <end position="275"/>
    </location>
</feature>
<proteinExistence type="predicted"/>
<feature type="chain" id="PRO_5001726173" description="FAS1 domain-containing protein" evidence="2">
    <location>
        <begin position="20"/>
        <end position="715"/>
    </location>
</feature>
<dbReference type="InterPro" id="IPR036378">
    <property type="entry name" value="FAS1_dom_sf"/>
</dbReference>
<feature type="transmembrane region" description="Helical" evidence="1">
    <location>
        <begin position="673"/>
        <end position="699"/>
    </location>
</feature>
<evidence type="ECO:0000256" key="2">
    <source>
        <dbReference type="SAM" id="SignalP"/>
    </source>
</evidence>
<feature type="domain" description="FAS1" evidence="3">
    <location>
        <begin position="283"/>
        <end position="416"/>
    </location>
</feature>
<dbReference type="PANTHER" id="PTHR10900">
    <property type="entry name" value="PERIOSTIN-RELATED"/>
    <property type="match status" value="1"/>
</dbReference>
<gene>
    <name evidence="4" type="ORF">LRAMOSA09197</name>
</gene>
<dbReference type="SMART" id="SM00554">
    <property type="entry name" value="FAS1"/>
    <property type="match status" value="4"/>
</dbReference>
<protein>
    <recommendedName>
        <fullName evidence="3">FAS1 domain-containing protein</fullName>
    </recommendedName>
</protein>
<accession>A0A077WH14</accession>
<dbReference type="Gene3D" id="2.30.180.10">
    <property type="entry name" value="FAS1 domain"/>
    <property type="match status" value="4"/>
</dbReference>
<dbReference type="InterPro" id="IPR000782">
    <property type="entry name" value="FAS1_domain"/>
</dbReference>
<dbReference type="AlphaFoldDB" id="A0A077WH14"/>
<dbReference type="GO" id="GO:0005615">
    <property type="term" value="C:extracellular space"/>
    <property type="evidence" value="ECO:0007669"/>
    <property type="project" value="TreeGrafter"/>
</dbReference>
<feature type="signal peptide" evidence="2">
    <location>
        <begin position="1"/>
        <end position="19"/>
    </location>
</feature>
<keyword evidence="1" id="KW-1133">Transmembrane helix</keyword>
<dbReference type="InterPro" id="IPR050904">
    <property type="entry name" value="Adhesion/Biosynth-related"/>
</dbReference>
<reference evidence="4" key="1">
    <citation type="journal article" date="2014" name="Genome Announc.">
        <title>De novo whole-genome sequence and genome annotation of Lichtheimia ramosa.</title>
        <authorList>
            <person name="Linde J."/>
            <person name="Schwartze V."/>
            <person name="Binder U."/>
            <person name="Lass-Florl C."/>
            <person name="Voigt K."/>
            <person name="Horn F."/>
        </authorList>
    </citation>
    <scope>NUCLEOTIDE SEQUENCE</scope>
    <source>
        <strain evidence="4">JMRC FSU:6197</strain>
    </source>
</reference>
<keyword evidence="1" id="KW-0812">Transmembrane</keyword>
<dbReference type="PROSITE" id="PS50213">
    <property type="entry name" value="FAS1"/>
    <property type="match status" value="4"/>
</dbReference>
<organism evidence="4">
    <name type="scientific">Lichtheimia ramosa</name>
    <dbReference type="NCBI Taxonomy" id="688394"/>
    <lineage>
        <taxon>Eukaryota</taxon>
        <taxon>Fungi</taxon>
        <taxon>Fungi incertae sedis</taxon>
        <taxon>Mucoromycota</taxon>
        <taxon>Mucoromycotina</taxon>
        <taxon>Mucoromycetes</taxon>
        <taxon>Mucorales</taxon>
        <taxon>Lichtheimiaceae</taxon>
        <taxon>Lichtheimia</taxon>
    </lineage>
</organism>
<keyword evidence="1" id="KW-0472">Membrane</keyword>
<evidence type="ECO:0000256" key="1">
    <source>
        <dbReference type="SAM" id="Phobius"/>
    </source>
</evidence>
<dbReference type="SUPFAM" id="SSF82153">
    <property type="entry name" value="FAS1 domain"/>
    <property type="match status" value="4"/>
</dbReference>
<feature type="domain" description="FAS1" evidence="3">
    <location>
        <begin position="419"/>
        <end position="538"/>
    </location>
</feature>
<sequence>MRTTTLILTFLWLASLVTSRSLVDTLKKDDRFTELVHQLNRTQLLRDLERFDTGTVFAPVNKAFDKENLSRAALLYHVLPNEVTTQDFYDGQLLGTSYHRQKLKVTKQKKNQWAVGNNDAKIIDADVETDNGVIQVIDSVLKPLDDLTQTLLHDDDLEEFGDLVKRSKLDRELKRVNGFTVFATKDVLDGLSDDVKAYLDHSPVDLAKVLGHQIHAGPIYSYDLEFGKKEYSTLQGEPIIVEVNKNNEITVNGAKVIRHDILASNGVIHLVEKPILPKNRGFLHMDVRKALISVNASKFVRMLEDYGLHSYLESKAAQTILAPTNDVLKDDEHDHSQSAVVSWLKYHIINDKYTKDNLSDGQLLQTQSAHHLGDHMHQRLPIHIVDKDIIQFGGSGVSACPKLIDNSIVYPLARPLAMPRSALGQLPLDLDLSTFVASLYASKASDVVDSAEGITLLAPTNKAFQNLGLVTKHLLQSPEKLANVIGFQTLTDLFYYNDKDHHCGMTLSKEKRCFNTSIIDQPNTLVSNGVIHKVHSLALPCSLEITHQDLLDVAGTNTFYERLIRQDKDILDKDKSYILIAPTDAAMARAKEFVLQIHLVPIDKEDEKRILENENDVTLNTDYEGVSVVFTRNTVRVGQTEADIVDWGKSTRGRGGVIVVNQVLPKPSRQGLAWWQVMLIALAVLAGAALLGAVIYFGYRWWKQRREGYITLDHE</sequence>
<evidence type="ECO:0000313" key="4">
    <source>
        <dbReference type="EMBL" id="CDS06670.1"/>
    </source>
</evidence>
<dbReference type="OrthoDB" id="14252at2759"/>
<evidence type="ECO:0000259" key="3">
    <source>
        <dbReference type="PROSITE" id="PS50213"/>
    </source>
</evidence>
<dbReference type="Pfam" id="PF02469">
    <property type="entry name" value="Fasciclin"/>
    <property type="match status" value="4"/>
</dbReference>
<keyword evidence="2" id="KW-0732">Signal</keyword>
<feature type="domain" description="FAS1" evidence="3">
    <location>
        <begin position="19"/>
        <end position="141"/>
    </location>
</feature>